<proteinExistence type="predicted"/>
<dbReference type="PANTHER" id="PTHR34236">
    <property type="entry name" value="DIMETHYL SULFOXIDE REDUCTASE TRANSCRIPTIONAL ACTIVATOR"/>
    <property type="match status" value="1"/>
</dbReference>
<organism evidence="5 6">
    <name type="scientific">Natronoarchaeum philippinense</name>
    <dbReference type="NCBI Taxonomy" id="558529"/>
    <lineage>
        <taxon>Archaea</taxon>
        <taxon>Methanobacteriati</taxon>
        <taxon>Methanobacteriota</taxon>
        <taxon>Stenosarchaea group</taxon>
        <taxon>Halobacteria</taxon>
        <taxon>Halobacteriales</taxon>
        <taxon>Natronoarchaeaceae</taxon>
    </lineage>
</organism>
<name>A0A285NBP9_NATPI</name>
<dbReference type="InterPro" id="IPR007050">
    <property type="entry name" value="HTH_bacterioopsin"/>
</dbReference>
<feature type="domain" description="HTH bat-type" evidence="3">
    <location>
        <begin position="171"/>
        <end position="222"/>
    </location>
</feature>
<evidence type="ECO:0000256" key="2">
    <source>
        <dbReference type="ARBA" id="ARBA00023163"/>
    </source>
</evidence>
<protein>
    <submittedName>
        <fullName evidence="5">Predicted DNA binding protein, contains HTH domain</fullName>
    </submittedName>
</protein>
<keyword evidence="1" id="KW-0805">Transcription regulation</keyword>
<keyword evidence="6" id="KW-1185">Reference proteome</keyword>
<accession>A0A285NBP9</accession>
<dbReference type="InterPro" id="IPR056486">
    <property type="entry name" value="HVO_2525_N"/>
</dbReference>
<dbReference type="PANTHER" id="PTHR34236:SF1">
    <property type="entry name" value="DIMETHYL SULFOXIDE REDUCTASE TRANSCRIPTIONAL ACTIVATOR"/>
    <property type="match status" value="1"/>
</dbReference>
<gene>
    <name evidence="5" type="ORF">SAMN06269185_1311</name>
</gene>
<evidence type="ECO:0000313" key="5">
    <source>
        <dbReference type="EMBL" id="SNZ06860.1"/>
    </source>
</evidence>
<dbReference type="Pfam" id="PF24279">
    <property type="entry name" value="HVO_2525_N"/>
    <property type="match status" value="1"/>
</dbReference>
<evidence type="ECO:0000259" key="3">
    <source>
        <dbReference type="Pfam" id="PF04967"/>
    </source>
</evidence>
<evidence type="ECO:0000313" key="6">
    <source>
        <dbReference type="Proteomes" id="UP000219453"/>
    </source>
</evidence>
<evidence type="ECO:0000259" key="4">
    <source>
        <dbReference type="Pfam" id="PF24279"/>
    </source>
</evidence>
<feature type="domain" description="HVO-2525 N-terminal" evidence="4">
    <location>
        <begin position="3"/>
        <end position="138"/>
    </location>
</feature>
<dbReference type="EMBL" id="OBEJ01000001">
    <property type="protein sequence ID" value="SNZ06860.1"/>
    <property type="molecule type" value="Genomic_DNA"/>
</dbReference>
<dbReference type="RefSeq" id="WP_097008232.1">
    <property type="nucleotide sequence ID" value="NZ_OBEJ01000001.1"/>
</dbReference>
<sequence>MIDVAMDMEQYDCPFIDTTDDYEVSFTAIHWQFDGVSEQLETRLAVDGESRTELEQGLTALQNHDNMRECSLFSKRDDDAVIRTVIDQTDAMQVIRDHGGYITGPFHIEDGSERWEVGFDEERVADDTLSDLERNNEFTVESRESLGSEELFDLLENAEPALALLEGCRDLSSVERDTLTTAAEQGYFEDPRGATLQSLADEFDVSDTAVSKNLRRGERKLLRQFVAAIEQLE</sequence>
<reference evidence="5 6" key="1">
    <citation type="submission" date="2017-09" db="EMBL/GenBank/DDBJ databases">
        <authorList>
            <person name="Ehlers B."/>
            <person name="Leendertz F.H."/>
        </authorList>
    </citation>
    <scope>NUCLEOTIDE SEQUENCE [LARGE SCALE GENOMIC DNA]</scope>
    <source>
        <strain evidence="5 6">DSM 27208</strain>
    </source>
</reference>
<evidence type="ECO:0000256" key="1">
    <source>
        <dbReference type="ARBA" id="ARBA00023015"/>
    </source>
</evidence>
<dbReference type="Pfam" id="PF04967">
    <property type="entry name" value="HTH_10"/>
    <property type="match status" value="1"/>
</dbReference>
<keyword evidence="2" id="KW-0804">Transcription</keyword>
<dbReference type="AlphaFoldDB" id="A0A285NBP9"/>
<dbReference type="Proteomes" id="UP000219453">
    <property type="component" value="Unassembled WGS sequence"/>
</dbReference>
<dbReference type="OrthoDB" id="194721at2157"/>